<dbReference type="PRINTS" id="PR00288">
    <property type="entry name" value="PUROTHIONIN"/>
</dbReference>
<reference evidence="4 5" key="1">
    <citation type="journal article" date="2020" name="IScience">
        <title>Genome Sequencing of the Endangered Kingdonia uniflora (Circaeasteraceae, Ranunculales) Reveals Potential Mechanisms of Evolutionary Specialization.</title>
        <authorList>
            <person name="Sun Y."/>
            <person name="Deng T."/>
            <person name="Zhang A."/>
            <person name="Moore M.J."/>
            <person name="Landis J.B."/>
            <person name="Lin N."/>
            <person name="Zhang H."/>
            <person name="Zhang X."/>
            <person name="Huang J."/>
            <person name="Zhang X."/>
            <person name="Sun H."/>
            <person name="Wang H."/>
        </authorList>
    </citation>
    <scope>NUCLEOTIDE SEQUENCE [LARGE SCALE GENOMIC DNA]</scope>
    <source>
        <strain evidence="4">TB1705</strain>
        <tissue evidence="4">Leaf</tissue>
    </source>
</reference>
<protein>
    <recommendedName>
        <fullName evidence="3">Knottins-like domain-containing protein</fullName>
    </recommendedName>
</protein>
<dbReference type="Pfam" id="PF00304">
    <property type="entry name" value="Gamma-thionin"/>
    <property type="match status" value="1"/>
</dbReference>
<dbReference type="InterPro" id="IPR003614">
    <property type="entry name" value="Knottins"/>
</dbReference>
<dbReference type="SMART" id="SM00505">
    <property type="entry name" value="Knot1"/>
    <property type="match status" value="1"/>
</dbReference>
<proteinExistence type="predicted"/>
<evidence type="ECO:0000313" key="5">
    <source>
        <dbReference type="Proteomes" id="UP000541444"/>
    </source>
</evidence>
<dbReference type="OrthoDB" id="683455at2759"/>
<dbReference type="EMBL" id="JACGCM010000252">
    <property type="protein sequence ID" value="KAF6174638.1"/>
    <property type="molecule type" value="Genomic_DNA"/>
</dbReference>
<keyword evidence="5" id="KW-1185">Reference proteome</keyword>
<dbReference type="AlphaFoldDB" id="A0A7J7P634"/>
<keyword evidence="1" id="KW-0732">Signal</keyword>
<dbReference type="InterPro" id="IPR036574">
    <property type="entry name" value="Scorpion_toxin-like_sf"/>
</dbReference>
<evidence type="ECO:0000259" key="3">
    <source>
        <dbReference type="SMART" id="SM00505"/>
    </source>
</evidence>
<accession>A0A7J7P634</accession>
<gene>
    <name evidence="4" type="ORF">GIB67_006290</name>
</gene>
<name>A0A7J7P634_9MAGN</name>
<dbReference type="PROSITE" id="PS00940">
    <property type="entry name" value="GAMMA_THIONIN"/>
    <property type="match status" value="1"/>
</dbReference>
<dbReference type="SUPFAM" id="SSF57095">
    <property type="entry name" value="Scorpion toxin-like"/>
    <property type="match status" value="1"/>
</dbReference>
<keyword evidence="2" id="KW-1015">Disulfide bond</keyword>
<feature type="domain" description="Knottins-like" evidence="3">
    <location>
        <begin position="11"/>
        <end position="58"/>
    </location>
</feature>
<evidence type="ECO:0000256" key="2">
    <source>
        <dbReference type="ARBA" id="ARBA00023157"/>
    </source>
</evidence>
<dbReference type="PANTHER" id="PTHR33147">
    <property type="entry name" value="DEFENSIN-LIKE PROTEIN 1"/>
    <property type="match status" value="1"/>
</dbReference>
<dbReference type="GO" id="GO:0006952">
    <property type="term" value="P:defense response"/>
    <property type="evidence" value="ECO:0007669"/>
    <property type="project" value="InterPro"/>
</dbReference>
<dbReference type="PANTHER" id="PTHR33147:SF39">
    <property type="entry name" value="DRO1 PROTEIN-RELATED"/>
    <property type="match status" value="1"/>
</dbReference>
<evidence type="ECO:0000313" key="4">
    <source>
        <dbReference type="EMBL" id="KAF6174638.1"/>
    </source>
</evidence>
<organism evidence="4 5">
    <name type="scientific">Kingdonia uniflora</name>
    <dbReference type="NCBI Taxonomy" id="39325"/>
    <lineage>
        <taxon>Eukaryota</taxon>
        <taxon>Viridiplantae</taxon>
        <taxon>Streptophyta</taxon>
        <taxon>Embryophyta</taxon>
        <taxon>Tracheophyta</taxon>
        <taxon>Spermatophyta</taxon>
        <taxon>Magnoliopsida</taxon>
        <taxon>Ranunculales</taxon>
        <taxon>Circaeasteraceae</taxon>
        <taxon>Kingdonia</taxon>
    </lineage>
</organism>
<comment type="caution">
    <text evidence="4">The sequence shown here is derived from an EMBL/GenBank/DDBJ whole genome shotgun (WGS) entry which is preliminary data.</text>
</comment>
<dbReference type="Proteomes" id="UP000541444">
    <property type="component" value="Unassembled WGS sequence"/>
</dbReference>
<sequence>MGPIPVAEARMCISQSHTFKGPCLGDTNCGSVCETEGFSAGDCKGLFPVRKCFCKKPCP</sequence>
<evidence type="ECO:0000256" key="1">
    <source>
        <dbReference type="ARBA" id="ARBA00022729"/>
    </source>
</evidence>
<dbReference type="Gene3D" id="3.30.30.10">
    <property type="entry name" value="Knottin, scorpion toxin-like"/>
    <property type="match status" value="1"/>
</dbReference>
<dbReference type="InterPro" id="IPR008176">
    <property type="entry name" value="Defensin_plant"/>
</dbReference>